<keyword evidence="9" id="KW-0234">DNA repair</keyword>
<dbReference type="Pfam" id="PF12705">
    <property type="entry name" value="PDDEXK_1"/>
    <property type="match status" value="1"/>
</dbReference>
<name>A0AAP9HEU6_9BACL</name>
<evidence type="ECO:0000256" key="14">
    <source>
        <dbReference type="PROSITE-ProRule" id="PRU00560"/>
    </source>
</evidence>
<sequence length="1214" mass="141182">MIKIEKMDDFTKKKKYPPTSAQWQAIALTGADVLVAAAAGSGKTEVLSERIARKVALDRWDIDKLLVLTFTTAAAKNMLVRVENKITERLLASGLEKDRLFLRKQSMLMNDVYVSTIDSFCLNILRKFYYLVEEEIAGSKKYLSPNFNILPNSKNMLINSANEVLERFARENKIITDELFTIFGDKKNIIDSLIDTYYKLLTIPNFEQYLQDDFLKNNNILLHDFLLNNEIVIDDFSELVELATKESLNTARKFAIHVKNFLVKKDNGNIVERYLSKSLLDDNKKEKIRKYFIENDVNISTSILEQGQCLDNIINSLDNELNKNDNIYNTTLLNNIFNDLNNYYSMFQTAKKLDTFSTAYQTTLLELNNEFLKRKRELNFLDFSDLNHLAIKALTKIENGKIVLSEAAEYYRNHFLEIYVDEYQDNNNLQEYILNLIKGENTKFFRVGDVKQAIYGFRGSNPDLFEEKYNSYKQLDIKNYDANIDYAISDEAEGVCVVLKENFRSDENILKSSNYVFNRLMGDKNAGVSYDEQSALYYPSVKEKQVNVIPTQLINGKINYFTKEKLVDKKEYRVQSIENIAYEILNGVKNGKNYSDYAILVRNSAKMTTYKQIFSKYNIPLFFKEKVGFTTSNCFNILYNLFRFLDNTTRDASLIALLHSEIFDYSNDELLNLSLNKGKTLFEKLALSNSVKSKNTVNLLNKWLDFSLNNSLSDILERIVSDIDFVNYLVTIDINDDEVDYYENFIDLVQEYENTDNKLSGFVQYLKNIKDDEVFETKKRTPNNSVTLSTIHISKGLEYKEVFVADLDTSFNKKGYGGEVLFTENFGFSINIDNFIQKYNILLQDKDYFESLYKLNSILIKLREREEEVRNLYVALTRAEKILYLVSPNGIELQNEKAADKSIYQALLEEDNFEKILNNVLSNYGEFLFENEREANITEYSLTEEKDEQKYVDIDFDLSDFHKKFKVKHQELDNSEKSIEVQNKIFPAKTSYSSLKKINNNYEIHDSKTKETNYLKLSTLNKTSANKAILKGNVIHKLFERIINDIRNNIKIEDVNSYLDGLIKTGNLLTDIKEKRILTEDDYNLIDNDIDNERISNFIANDFMDKIKVAQNCQAEVTFTTMQKASELYNDSMSESEVILQGIVDLLVREDENNAFIVDYKTDNVVGKDAEKILIERHKEQLKIYKDAVEDYYNLKNVKTYIYSYTLSKLIEVE</sequence>
<dbReference type="Pfam" id="PF00580">
    <property type="entry name" value="UvrD-helicase"/>
    <property type="match status" value="1"/>
</dbReference>
<dbReference type="InterPro" id="IPR014017">
    <property type="entry name" value="DNA_helicase_UvrD-like_C"/>
</dbReference>
<evidence type="ECO:0000256" key="3">
    <source>
        <dbReference type="ARBA" id="ARBA00022763"/>
    </source>
</evidence>
<dbReference type="GO" id="GO:0043138">
    <property type="term" value="F:3'-5' DNA helicase activity"/>
    <property type="evidence" value="ECO:0007669"/>
    <property type="project" value="UniProtKB-EC"/>
</dbReference>
<evidence type="ECO:0000256" key="10">
    <source>
        <dbReference type="ARBA" id="ARBA00023235"/>
    </source>
</evidence>
<gene>
    <name evidence="17" type="ORF">FOC49_07845</name>
</gene>
<dbReference type="InterPro" id="IPR000212">
    <property type="entry name" value="DNA_helicase_UvrD/REP"/>
</dbReference>
<keyword evidence="4 14" id="KW-0378">Hydrolase</keyword>
<evidence type="ECO:0000256" key="13">
    <source>
        <dbReference type="ARBA" id="ARBA00048988"/>
    </source>
</evidence>
<dbReference type="Gene3D" id="3.90.320.10">
    <property type="match status" value="1"/>
</dbReference>
<dbReference type="Proteomes" id="UP000425411">
    <property type="component" value="Chromosome"/>
</dbReference>
<comment type="catalytic activity">
    <reaction evidence="11">
        <text>Couples ATP hydrolysis with the unwinding of duplex DNA by translocating in the 3'-5' direction.</text>
        <dbReference type="EC" id="5.6.2.4"/>
    </reaction>
</comment>
<dbReference type="Gene3D" id="1.10.486.10">
    <property type="entry name" value="PCRA, domain 4"/>
    <property type="match status" value="1"/>
</dbReference>
<evidence type="ECO:0000313" key="18">
    <source>
        <dbReference type="Proteomes" id="UP000425411"/>
    </source>
</evidence>
<feature type="domain" description="UvrD-like helicase ATP-binding" evidence="15">
    <location>
        <begin position="16"/>
        <end position="506"/>
    </location>
</feature>
<evidence type="ECO:0000256" key="2">
    <source>
        <dbReference type="ARBA" id="ARBA00022741"/>
    </source>
</evidence>
<dbReference type="PANTHER" id="PTHR11070:SF48">
    <property type="entry name" value="ATP-DEPENDENT HELICASE_NUCLEASE SUBUNIT A"/>
    <property type="match status" value="1"/>
</dbReference>
<dbReference type="InterPro" id="IPR014016">
    <property type="entry name" value="UvrD-like_ATP-bd"/>
</dbReference>
<evidence type="ECO:0000256" key="4">
    <source>
        <dbReference type="ARBA" id="ARBA00022801"/>
    </source>
</evidence>
<dbReference type="EMBL" id="CP046314">
    <property type="protein sequence ID" value="QGS09796.1"/>
    <property type="molecule type" value="Genomic_DNA"/>
</dbReference>
<keyword evidence="2 14" id="KW-0547">Nucleotide-binding</keyword>
<dbReference type="InterPro" id="IPR011335">
    <property type="entry name" value="Restrct_endonuc-II-like"/>
</dbReference>
<dbReference type="InterPro" id="IPR011604">
    <property type="entry name" value="PDDEXK-like_dom_sf"/>
</dbReference>
<dbReference type="GO" id="GO:0003677">
    <property type="term" value="F:DNA binding"/>
    <property type="evidence" value="ECO:0007669"/>
    <property type="project" value="UniProtKB-KW"/>
</dbReference>
<dbReference type="Gene3D" id="3.40.50.300">
    <property type="entry name" value="P-loop containing nucleotide triphosphate hydrolases"/>
    <property type="match status" value="3"/>
</dbReference>
<dbReference type="GO" id="GO:0005829">
    <property type="term" value="C:cytosol"/>
    <property type="evidence" value="ECO:0007669"/>
    <property type="project" value="TreeGrafter"/>
</dbReference>
<dbReference type="PROSITE" id="PS51198">
    <property type="entry name" value="UVRD_HELICASE_ATP_BIND"/>
    <property type="match status" value="1"/>
</dbReference>
<dbReference type="Pfam" id="PF13361">
    <property type="entry name" value="UvrD_C"/>
    <property type="match status" value="1"/>
</dbReference>
<dbReference type="GO" id="GO:0033202">
    <property type="term" value="C:DNA helicase complex"/>
    <property type="evidence" value="ECO:0007669"/>
    <property type="project" value="TreeGrafter"/>
</dbReference>
<evidence type="ECO:0000256" key="8">
    <source>
        <dbReference type="ARBA" id="ARBA00023125"/>
    </source>
</evidence>
<dbReference type="Gene3D" id="3.30.160.800">
    <property type="match status" value="1"/>
</dbReference>
<reference evidence="17 18" key="1">
    <citation type="submission" date="2019-11" db="EMBL/GenBank/DDBJ databases">
        <title>FDA dAtabase for Regulatory Grade micrObial Sequences (FDA-ARGOS): Supporting development and validation of Infectious Disease Dx tests.</title>
        <authorList>
            <person name="Turner S."/>
            <person name="Byrd R."/>
            <person name="Tallon L."/>
            <person name="Sadzewicz L."/>
            <person name="Vavikolanu K."/>
            <person name="Mehta A."/>
            <person name="Aluvathingal J."/>
            <person name="Nadendla S."/>
            <person name="Myers T."/>
            <person name="Yan Y."/>
            <person name="Sichtig H."/>
        </authorList>
    </citation>
    <scope>NUCLEOTIDE SEQUENCE [LARGE SCALE GENOMIC DNA]</scope>
    <source>
        <strain evidence="17 18">FDAARGOS_741</strain>
    </source>
</reference>
<evidence type="ECO:0000256" key="11">
    <source>
        <dbReference type="ARBA" id="ARBA00034617"/>
    </source>
</evidence>
<dbReference type="PANTHER" id="PTHR11070">
    <property type="entry name" value="UVRD / RECB / PCRA DNA HELICASE FAMILY MEMBER"/>
    <property type="match status" value="1"/>
</dbReference>
<keyword evidence="18" id="KW-1185">Reference proteome</keyword>
<dbReference type="EC" id="5.6.2.4" evidence="12"/>
<evidence type="ECO:0000259" key="15">
    <source>
        <dbReference type="PROSITE" id="PS51198"/>
    </source>
</evidence>
<dbReference type="InterPro" id="IPR038726">
    <property type="entry name" value="PDDEXK_AddAB-type"/>
</dbReference>
<keyword evidence="1" id="KW-0540">Nuclease</keyword>
<keyword evidence="8" id="KW-0238">DNA-binding</keyword>
<protein>
    <recommendedName>
        <fullName evidence="12">DNA 3'-5' helicase</fullName>
        <ecNumber evidence="12">5.6.2.4</ecNumber>
    </recommendedName>
</protein>
<comment type="catalytic activity">
    <reaction evidence="13">
        <text>ATP + H2O = ADP + phosphate + H(+)</text>
        <dbReference type="Rhea" id="RHEA:13065"/>
        <dbReference type="ChEBI" id="CHEBI:15377"/>
        <dbReference type="ChEBI" id="CHEBI:15378"/>
        <dbReference type="ChEBI" id="CHEBI:30616"/>
        <dbReference type="ChEBI" id="CHEBI:43474"/>
        <dbReference type="ChEBI" id="CHEBI:456216"/>
        <dbReference type="EC" id="5.6.2.4"/>
    </reaction>
</comment>
<dbReference type="SUPFAM" id="SSF52980">
    <property type="entry name" value="Restriction endonuclease-like"/>
    <property type="match status" value="1"/>
</dbReference>
<organism evidence="17 18">
    <name type="scientific">Gemella morbillorum</name>
    <dbReference type="NCBI Taxonomy" id="29391"/>
    <lineage>
        <taxon>Bacteria</taxon>
        <taxon>Bacillati</taxon>
        <taxon>Bacillota</taxon>
        <taxon>Bacilli</taxon>
        <taxon>Bacillales</taxon>
        <taxon>Gemellaceae</taxon>
        <taxon>Gemella</taxon>
    </lineage>
</organism>
<dbReference type="GO" id="GO:0004527">
    <property type="term" value="F:exonuclease activity"/>
    <property type="evidence" value="ECO:0007669"/>
    <property type="project" value="UniProtKB-KW"/>
</dbReference>
<accession>A0AAP9HEU6</accession>
<evidence type="ECO:0000256" key="9">
    <source>
        <dbReference type="ARBA" id="ARBA00023204"/>
    </source>
</evidence>
<evidence type="ECO:0000259" key="16">
    <source>
        <dbReference type="PROSITE" id="PS51217"/>
    </source>
</evidence>
<feature type="domain" description="UvrD-like helicase C-terminal" evidence="16">
    <location>
        <begin position="527"/>
        <end position="796"/>
    </location>
</feature>
<dbReference type="PROSITE" id="PS51217">
    <property type="entry name" value="UVRD_HELICASE_CTER"/>
    <property type="match status" value="1"/>
</dbReference>
<dbReference type="AlphaFoldDB" id="A0AAP9HEU6"/>
<dbReference type="GO" id="GO:0000725">
    <property type="term" value="P:recombinational repair"/>
    <property type="evidence" value="ECO:0007669"/>
    <property type="project" value="TreeGrafter"/>
</dbReference>
<evidence type="ECO:0000256" key="5">
    <source>
        <dbReference type="ARBA" id="ARBA00022806"/>
    </source>
</evidence>
<keyword evidence="5 14" id="KW-0347">Helicase</keyword>
<evidence type="ECO:0000256" key="1">
    <source>
        <dbReference type="ARBA" id="ARBA00022722"/>
    </source>
</evidence>
<dbReference type="RefSeq" id="WP_004632625.1">
    <property type="nucleotide sequence ID" value="NZ_CP046314.1"/>
</dbReference>
<evidence type="ECO:0000313" key="17">
    <source>
        <dbReference type="EMBL" id="QGS09796.1"/>
    </source>
</evidence>
<keyword evidence="7 14" id="KW-0067">ATP-binding</keyword>
<feature type="binding site" evidence="14">
    <location>
        <begin position="37"/>
        <end position="44"/>
    </location>
    <ligand>
        <name>ATP</name>
        <dbReference type="ChEBI" id="CHEBI:30616"/>
    </ligand>
</feature>
<evidence type="ECO:0000256" key="12">
    <source>
        <dbReference type="ARBA" id="ARBA00034808"/>
    </source>
</evidence>
<dbReference type="SUPFAM" id="SSF52540">
    <property type="entry name" value="P-loop containing nucleoside triphosphate hydrolases"/>
    <property type="match status" value="2"/>
</dbReference>
<keyword evidence="3" id="KW-0227">DNA damage</keyword>
<keyword evidence="6" id="KW-0269">Exonuclease</keyword>
<evidence type="ECO:0000256" key="6">
    <source>
        <dbReference type="ARBA" id="ARBA00022839"/>
    </source>
</evidence>
<keyword evidence="10" id="KW-0413">Isomerase</keyword>
<proteinExistence type="predicted"/>
<evidence type="ECO:0000256" key="7">
    <source>
        <dbReference type="ARBA" id="ARBA00022840"/>
    </source>
</evidence>
<dbReference type="GO" id="GO:0005524">
    <property type="term" value="F:ATP binding"/>
    <property type="evidence" value="ECO:0007669"/>
    <property type="project" value="UniProtKB-UniRule"/>
</dbReference>
<dbReference type="InterPro" id="IPR027417">
    <property type="entry name" value="P-loop_NTPase"/>
</dbReference>